<protein>
    <recommendedName>
        <fullName evidence="1">Glycosyltransferase 2-like domain-containing protein</fullName>
    </recommendedName>
</protein>
<organism evidence="2">
    <name type="scientific">marine metagenome</name>
    <dbReference type="NCBI Taxonomy" id="408172"/>
    <lineage>
        <taxon>unclassified sequences</taxon>
        <taxon>metagenomes</taxon>
        <taxon>ecological metagenomes</taxon>
    </lineage>
</organism>
<proteinExistence type="predicted"/>
<dbReference type="Pfam" id="PF00535">
    <property type="entry name" value="Glycos_transf_2"/>
    <property type="match status" value="1"/>
</dbReference>
<accession>A0A382GP74</accession>
<dbReference type="EMBL" id="UINC01056655">
    <property type="protein sequence ID" value="SVB76936.1"/>
    <property type="molecule type" value="Genomic_DNA"/>
</dbReference>
<feature type="domain" description="Glycosyltransferase 2-like" evidence="1">
    <location>
        <begin position="9"/>
        <end position="78"/>
    </location>
</feature>
<name>A0A382GP74_9ZZZZ</name>
<feature type="non-terminal residue" evidence="2">
    <location>
        <position position="80"/>
    </location>
</feature>
<evidence type="ECO:0000313" key="2">
    <source>
        <dbReference type="EMBL" id="SVB76936.1"/>
    </source>
</evidence>
<sequence>MIDGKKIVVIMPAYNASKTLSATYAEIPFEIVGDVVLVDDSSNDDTSEAARQLGIQHVIEHPKNVGYGGNQKTCYRKALE</sequence>
<dbReference type="AlphaFoldDB" id="A0A382GP74"/>
<reference evidence="2" key="1">
    <citation type="submission" date="2018-05" db="EMBL/GenBank/DDBJ databases">
        <authorList>
            <person name="Lanie J.A."/>
            <person name="Ng W.-L."/>
            <person name="Kazmierczak K.M."/>
            <person name="Andrzejewski T.M."/>
            <person name="Davidsen T.M."/>
            <person name="Wayne K.J."/>
            <person name="Tettelin H."/>
            <person name="Glass J.I."/>
            <person name="Rusch D."/>
            <person name="Podicherti R."/>
            <person name="Tsui H.-C.T."/>
            <person name="Winkler M.E."/>
        </authorList>
    </citation>
    <scope>NUCLEOTIDE SEQUENCE</scope>
</reference>
<gene>
    <name evidence="2" type="ORF">METZ01_LOCUS229790</name>
</gene>
<dbReference type="InterPro" id="IPR001173">
    <property type="entry name" value="Glyco_trans_2-like"/>
</dbReference>
<dbReference type="SUPFAM" id="SSF53448">
    <property type="entry name" value="Nucleotide-diphospho-sugar transferases"/>
    <property type="match status" value="1"/>
</dbReference>
<dbReference type="InterPro" id="IPR029044">
    <property type="entry name" value="Nucleotide-diphossugar_trans"/>
</dbReference>
<dbReference type="Gene3D" id="3.90.550.10">
    <property type="entry name" value="Spore Coat Polysaccharide Biosynthesis Protein SpsA, Chain A"/>
    <property type="match status" value="1"/>
</dbReference>
<evidence type="ECO:0000259" key="1">
    <source>
        <dbReference type="Pfam" id="PF00535"/>
    </source>
</evidence>